<dbReference type="CDD" id="cd21176">
    <property type="entry name" value="LPMO_auxiliary-like"/>
    <property type="match status" value="1"/>
</dbReference>
<evidence type="ECO:0000256" key="7">
    <source>
        <dbReference type="ARBA" id="ARBA00023288"/>
    </source>
</evidence>
<dbReference type="AlphaFoldDB" id="A0A6A6HWA7"/>
<gene>
    <name evidence="11" type="ORF">BU26DRAFT_524470</name>
</gene>
<accession>A0A6A6HWA7</accession>
<evidence type="ECO:0000256" key="2">
    <source>
        <dbReference type="ARBA" id="ARBA00022475"/>
    </source>
</evidence>
<evidence type="ECO:0000256" key="6">
    <source>
        <dbReference type="ARBA" id="ARBA00023180"/>
    </source>
</evidence>
<protein>
    <recommendedName>
        <fullName evidence="10">Copper acquisition factor BIM1-like domain-containing protein</fullName>
    </recommendedName>
</protein>
<sequence>MLSTIALLPFLGLAAAHFRLLEPTWRGDSFADGASQWLWPCANVSETTDIANRTQWPLTGGSLVINGSHPWALTYVNLGLSTNVTNFNISLVDNFNQTGKGVLCLKETGRAALEEGLRESNISVESLDGMQASVQVIQISHSGASLYNCADITFNASAALLSDDECKNGTGVAGGPVQNADSAPTPTGSAGPSESTGAAVAMMPGLGGGVLAGMVAWALL</sequence>
<evidence type="ECO:0000256" key="1">
    <source>
        <dbReference type="ARBA" id="ARBA00004609"/>
    </source>
</evidence>
<dbReference type="Proteomes" id="UP000800094">
    <property type="component" value="Unassembled WGS sequence"/>
</dbReference>
<keyword evidence="6" id="KW-0325">Glycoprotein</keyword>
<comment type="subcellular location">
    <subcellularLocation>
        <location evidence="1">Cell membrane</location>
        <topology evidence="1">Lipid-anchor</topology>
        <topology evidence="1">GPI-anchor</topology>
    </subcellularLocation>
</comment>
<evidence type="ECO:0000313" key="11">
    <source>
        <dbReference type="EMBL" id="KAF2242317.1"/>
    </source>
</evidence>
<evidence type="ECO:0000256" key="5">
    <source>
        <dbReference type="ARBA" id="ARBA00023136"/>
    </source>
</evidence>
<feature type="domain" description="Copper acquisition factor BIM1-like" evidence="10">
    <location>
        <begin position="16"/>
        <end position="171"/>
    </location>
</feature>
<evidence type="ECO:0000256" key="4">
    <source>
        <dbReference type="ARBA" id="ARBA00022729"/>
    </source>
</evidence>
<keyword evidence="2" id="KW-1003">Cell membrane</keyword>
<dbReference type="GO" id="GO:0005886">
    <property type="term" value="C:plasma membrane"/>
    <property type="evidence" value="ECO:0007669"/>
    <property type="project" value="UniProtKB-SubCell"/>
</dbReference>
<keyword evidence="3" id="KW-0336">GPI-anchor</keyword>
<reference evidence="11" key="1">
    <citation type="journal article" date="2020" name="Stud. Mycol.">
        <title>101 Dothideomycetes genomes: a test case for predicting lifestyles and emergence of pathogens.</title>
        <authorList>
            <person name="Haridas S."/>
            <person name="Albert R."/>
            <person name="Binder M."/>
            <person name="Bloem J."/>
            <person name="Labutti K."/>
            <person name="Salamov A."/>
            <person name="Andreopoulos B."/>
            <person name="Baker S."/>
            <person name="Barry K."/>
            <person name="Bills G."/>
            <person name="Bluhm B."/>
            <person name="Cannon C."/>
            <person name="Castanera R."/>
            <person name="Culley D."/>
            <person name="Daum C."/>
            <person name="Ezra D."/>
            <person name="Gonzalez J."/>
            <person name="Henrissat B."/>
            <person name="Kuo A."/>
            <person name="Liang C."/>
            <person name="Lipzen A."/>
            <person name="Lutzoni F."/>
            <person name="Magnuson J."/>
            <person name="Mondo S."/>
            <person name="Nolan M."/>
            <person name="Ohm R."/>
            <person name="Pangilinan J."/>
            <person name="Park H.-J."/>
            <person name="Ramirez L."/>
            <person name="Alfaro M."/>
            <person name="Sun H."/>
            <person name="Tritt A."/>
            <person name="Yoshinaga Y."/>
            <person name="Zwiers L.-H."/>
            <person name="Turgeon B."/>
            <person name="Goodwin S."/>
            <person name="Spatafora J."/>
            <person name="Crous P."/>
            <person name="Grigoriev I."/>
        </authorList>
    </citation>
    <scope>NUCLEOTIDE SEQUENCE</scope>
    <source>
        <strain evidence="11">CBS 122368</strain>
    </source>
</reference>
<dbReference type="PANTHER" id="PTHR34992">
    <property type="entry name" value="HYPHAL ANASTAMOSIS-7 PROTEIN"/>
    <property type="match status" value="1"/>
</dbReference>
<evidence type="ECO:0000256" key="9">
    <source>
        <dbReference type="SAM" id="SignalP"/>
    </source>
</evidence>
<dbReference type="RefSeq" id="XP_033677321.1">
    <property type="nucleotide sequence ID" value="XM_033830292.1"/>
</dbReference>
<evidence type="ECO:0000256" key="3">
    <source>
        <dbReference type="ARBA" id="ARBA00022622"/>
    </source>
</evidence>
<organism evidence="11 12">
    <name type="scientific">Trematosphaeria pertusa</name>
    <dbReference type="NCBI Taxonomy" id="390896"/>
    <lineage>
        <taxon>Eukaryota</taxon>
        <taxon>Fungi</taxon>
        <taxon>Dikarya</taxon>
        <taxon>Ascomycota</taxon>
        <taxon>Pezizomycotina</taxon>
        <taxon>Dothideomycetes</taxon>
        <taxon>Pleosporomycetidae</taxon>
        <taxon>Pleosporales</taxon>
        <taxon>Massarineae</taxon>
        <taxon>Trematosphaeriaceae</taxon>
        <taxon>Trematosphaeria</taxon>
    </lineage>
</organism>
<dbReference type="InterPro" id="IPR046936">
    <property type="entry name" value="BIM1-like"/>
</dbReference>
<dbReference type="GO" id="GO:0098552">
    <property type="term" value="C:side of membrane"/>
    <property type="evidence" value="ECO:0007669"/>
    <property type="project" value="UniProtKB-KW"/>
</dbReference>
<evidence type="ECO:0000259" key="10">
    <source>
        <dbReference type="Pfam" id="PF20238"/>
    </source>
</evidence>
<proteinExistence type="predicted"/>
<feature type="signal peptide" evidence="9">
    <location>
        <begin position="1"/>
        <end position="16"/>
    </location>
</feature>
<dbReference type="InterPro" id="IPR046530">
    <property type="entry name" value="BIM1-like_dom"/>
</dbReference>
<feature type="region of interest" description="Disordered" evidence="8">
    <location>
        <begin position="172"/>
        <end position="196"/>
    </location>
</feature>
<dbReference type="EMBL" id="ML987208">
    <property type="protein sequence ID" value="KAF2242317.1"/>
    <property type="molecule type" value="Genomic_DNA"/>
</dbReference>
<dbReference type="Pfam" id="PF20238">
    <property type="entry name" value="BIM1-like_dom"/>
    <property type="match status" value="1"/>
</dbReference>
<keyword evidence="7" id="KW-0449">Lipoprotein</keyword>
<keyword evidence="4 9" id="KW-0732">Signal</keyword>
<dbReference type="PANTHER" id="PTHR34992:SF2">
    <property type="entry name" value="COPPER ACQUISITION FACTOR BIM1-LIKE DOMAIN-CONTAINING PROTEIN"/>
    <property type="match status" value="1"/>
</dbReference>
<dbReference type="GeneID" id="54583622"/>
<feature type="chain" id="PRO_5025566322" description="Copper acquisition factor BIM1-like domain-containing protein" evidence="9">
    <location>
        <begin position="17"/>
        <end position="220"/>
    </location>
</feature>
<keyword evidence="12" id="KW-1185">Reference proteome</keyword>
<dbReference type="OrthoDB" id="5333578at2759"/>
<evidence type="ECO:0000313" key="12">
    <source>
        <dbReference type="Proteomes" id="UP000800094"/>
    </source>
</evidence>
<evidence type="ECO:0000256" key="8">
    <source>
        <dbReference type="SAM" id="MobiDB-lite"/>
    </source>
</evidence>
<feature type="compositionally biased region" description="Polar residues" evidence="8">
    <location>
        <begin position="179"/>
        <end position="196"/>
    </location>
</feature>
<name>A0A6A6HWA7_9PLEO</name>
<keyword evidence="5" id="KW-0472">Membrane</keyword>